<reference evidence="1 2" key="1">
    <citation type="submission" date="2014-01" db="EMBL/GenBank/DDBJ databases">
        <authorList>
            <person name="Dobos K."/>
            <person name="Lenaerts A."/>
            <person name="Ordway D."/>
            <person name="DeGroote M.A."/>
            <person name="Parker T."/>
            <person name="Sizemore C."/>
            <person name="Tallon L.J."/>
            <person name="Sadzewicz L.K."/>
            <person name="Sengamalay N."/>
            <person name="Fraser C.M."/>
            <person name="Hine E."/>
            <person name="Shefchek K.A."/>
            <person name="Das S.P."/>
            <person name="Tettelin H."/>
        </authorList>
    </citation>
    <scope>NUCLEOTIDE SEQUENCE [LARGE SCALE GENOMIC DNA]</scope>
    <source>
        <strain evidence="1 2">Harvey</strain>
    </source>
</reference>
<organism evidence="1 2">
    <name type="scientific">Mycobacterium ulcerans str. Harvey</name>
    <dbReference type="NCBI Taxonomy" id="1299332"/>
    <lineage>
        <taxon>Bacteria</taxon>
        <taxon>Bacillati</taxon>
        <taxon>Actinomycetota</taxon>
        <taxon>Actinomycetes</taxon>
        <taxon>Mycobacteriales</taxon>
        <taxon>Mycobacteriaceae</taxon>
        <taxon>Mycobacterium</taxon>
        <taxon>Mycobacterium ulcerans group</taxon>
    </lineage>
</organism>
<protein>
    <submittedName>
        <fullName evidence="1">Uncharacterized protein</fullName>
    </submittedName>
</protein>
<dbReference type="EMBL" id="JAOL01000072">
    <property type="protein sequence ID" value="EUA92689.1"/>
    <property type="molecule type" value="Genomic_DNA"/>
</dbReference>
<name>A0ABN0R6B8_MYCUL</name>
<dbReference type="Proteomes" id="UP000020681">
    <property type="component" value="Unassembled WGS sequence"/>
</dbReference>
<proteinExistence type="predicted"/>
<comment type="caution">
    <text evidence="1">The sequence shown here is derived from an EMBL/GenBank/DDBJ whole genome shotgun (WGS) entry which is preliminary data.</text>
</comment>
<accession>A0ABN0R6B8</accession>
<evidence type="ECO:0000313" key="1">
    <source>
        <dbReference type="EMBL" id="EUA92689.1"/>
    </source>
</evidence>
<sequence>MVLALCTNDITQAPIVYLIDPGGLVPHVIPLASLGIAKGGLLGGVYAPTWTTTTSW</sequence>
<gene>
    <name evidence="1" type="ORF">I551_0868</name>
</gene>
<evidence type="ECO:0000313" key="2">
    <source>
        <dbReference type="Proteomes" id="UP000020681"/>
    </source>
</evidence>
<keyword evidence="2" id="KW-1185">Reference proteome</keyword>